<dbReference type="InterPro" id="IPR000941">
    <property type="entry name" value="Enolase"/>
</dbReference>
<feature type="binding site" evidence="12">
    <location>
        <position position="156"/>
    </location>
    <ligand>
        <name>substrate</name>
    </ligand>
</feature>
<keyword evidence="10" id="KW-0963">Cytoplasm</keyword>
<evidence type="ECO:0000313" key="16">
    <source>
        <dbReference type="EMBL" id="CUT16985.1"/>
    </source>
</evidence>
<dbReference type="PANTHER" id="PTHR11902:SF1">
    <property type="entry name" value="ENOLASE"/>
    <property type="match status" value="1"/>
</dbReference>
<keyword evidence="17" id="KW-1185">Reference proteome</keyword>
<evidence type="ECO:0000256" key="13">
    <source>
        <dbReference type="PIRSR" id="PIRSR001400-3"/>
    </source>
</evidence>
<keyword evidence="6 10" id="KW-0460">Magnesium</keyword>
<dbReference type="Pfam" id="PF00113">
    <property type="entry name" value="Enolase_C"/>
    <property type="match status" value="1"/>
</dbReference>
<evidence type="ECO:0000256" key="1">
    <source>
        <dbReference type="ARBA" id="ARBA00005031"/>
    </source>
</evidence>
<dbReference type="SFLD" id="SFLDS00001">
    <property type="entry name" value="Enolase"/>
    <property type="match status" value="1"/>
</dbReference>
<feature type="domain" description="Enolase N-terminal" evidence="15">
    <location>
        <begin position="5"/>
        <end position="135"/>
    </location>
</feature>
<dbReference type="Gene3D" id="3.30.390.10">
    <property type="entry name" value="Enolase-like, N-terminal domain"/>
    <property type="match status" value="1"/>
</dbReference>
<dbReference type="InterPro" id="IPR020809">
    <property type="entry name" value="Enolase_CS"/>
</dbReference>
<evidence type="ECO:0000256" key="6">
    <source>
        <dbReference type="ARBA" id="ARBA00022842"/>
    </source>
</evidence>
<feature type="domain" description="Enolase C-terminal TIM barrel" evidence="14">
    <location>
        <begin position="140"/>
        <end position="424"/>
    </location>
</feature>
<dbReference type="Gene3D" id="3.20.20.120">
    <property type="entry name" value="Enolase-like C-terminal domain"/>
    <property type="match status" value="1"/>
</dbReference>
<evidence type="ECO:0000259" key="14">
    <source>
        <dbReference type="SMART" id="SM01192"/>
    </source>
</evidence>
<dbReference type="SUPFAM" id="SSF51604">
    <property type="entry name" value="Enolase C-terminal domain-like"/>
    <property type="match status" value="1"/>
</dbReference>
<dbReference type="InterPro" id="IPR020811">
    <property type="entry name" value="Enolase_N"/>
</dbReference>
<evidence type="ECO:0000256" key="4">
    <source>
        <dbReference type="ARBA" id="ARBA00017068"/>
    </source>
</evidence>
<dbReference type="RefSeq" id="WP_092343119.1">
    <property type="nucleotide sequence ID" value="NZ_FLSL01000091.1"/>
</dbReference>
<evidence type="ECO:0000256" key="10">
    <source>
        <dbReference type="HAMAP-Rule" id="MF_00318"/>
    </source>
</evidence>
<dbReference type="PATRIC" id="fig|1561003.3.peg.127"/>
<organism evidence="16 17">
    <name type="scientific">Candidatus Ichthyocystis hellenicum</name>
    <dbReference type="NCBI Taxonomy" id="1561003"/>
    <lineage>
        <taxon>Bacteria</taxon>
        <taxon>Pseudomonadati</taxon>
        <taxon>Pseudomonadota</taxon>
        <taxon>Betaproteobacteria</taxon>
        <taxon>Burkholderiales</taxon>
        <taxon>Candidatus Ichthyocystis</taxon>
    </lineage>
</organism>
<proteinExistence type="inferred from homology"/>
<feature type="binding site" evidence="10 13">
    <location>
        <position position="311"/>
    </location>
    <ligand>
        <name>Mg(2+)</name>
        <dbReference type="ChEBI" id="CHEBI:18420"/>
    </ligand>
</feature>
<feature type="binding site" evidence="12">
    <location>
        <begin position="363"/>
        <end position="366"/>
    </location>
    <ligand>
        <name>substrate</name>
    </ligand>
</feature>
<feature type="active site" description="Proton acceptor" evidence="10 11">
    <location>
        <position position="336"/>
    </location>
</feature>
<dbReference type="SUPFAM" id="SSF54826">
    <property type="entry name" value="Enolase N-terminal domain-like"/>
    <property type="match status" value="1"/>
</dbReference>
<dbReference type="AlphaFoldDB" id="A0A0S4LZI4"/>
<feature type="active site" description="Proton donor" evidence="10 11">
    <location>
        <position position="206"/>
    </location>
</feature>
<feature type="binding site" evidence="10">
    <location>
        <position position="387"/>
    </location>
    <ligand>
        <name>(2R)-2-phosphoglycerate</name>
        <dbReference type="ChEBI" id="CHEBI:58289"/>
    </ligand>
</feature>
<protein>
    <recommendedName>
        <fullName evidence="4 10">Enolase</fullName>
        <ecNumber evidence="3 10">4.2.1.11</ecNumber>
    </recommendedName>
    <alternativeName>
        <fullName evidence="10">2-phospho-D-glycerate hydro-lyase</fullName>
    </alternativeName>
    <alternativeName>
        <fullName evidence="10">2-phosphoglycerate dehydratase</fullName>
    </alternativeName>
</protein>
<comment type="subcellular location">
    <subcellularLocation>
        <location evidence="10">Cytoplasm</location>
    </subcellularLocation>
    <subcellularLocation>
        <location evidence="10">Secreted</location>
    </subcellularLocation>
    <subcellularLocation>
        <location evidence="10">Cell surface</location>
    </subcellularLocation>
    <text evidence="10">Fractions of enolase are present in both the cytoplasm and on the cell surface.</text>
</comment>
<comment type="catalytic activity">
    <reaction evidence="10">
        <text>(2R)-2-phosphoglycerate = phosphoenolpyruvate + H2O</text>
        <dbReference type="Rhea" id="RHEA:10164"/>
        <dbReference type="ChEBI" id="CHEBI:15377"/>
        <dbReference type="ChEBI" id="CHEBI:58289"/>
        <dbReference type="ChEBI" id="CHEBI:58702"/>
        <dbReference type="EC" id="4.2.1.11"/>
    </reaction>
</comment>
<dbReference type="STRING" id="1561003.Ark11_0126"/>
<evidence type="ECO:0000256" key="3">
    <source>
        <dbReference type="ARBA" id="ARBA00012058"/>
    </source>
</evidence>
<dbReference type="GO" id="GO:0004634">
    <property type="term" value="F:phosphopyruvate hydratase activity"/>
    <property type="evidence" value="ECO:0007669"/>
    <property type="project" value="UniProtKB-UniRule"/>
</dbReference>
<name>A0A0S4LZI4_9BURK</name>
<feature type="binding site" evidence="10">
    <location>
        <position position="365"/>
    </location>
    <ligand>
        <name>(2R)-2-phosphoglycerate</name>
        <dbReference type="ChEBI" id="CHEBI:58289"/>
    </ligand>
</feature>
<comment type="cofactor">
    <cofactor evidence="10">
        <name>Mg(2+)</name>
        <dbReference type="ChEBI" id="CHEBI:18420"/>
    </cofactor>
    <text evidence="10">Binds a second Mg(2+) ion via substrate during catalysis.</text>
</comment>
<dbReference type="GO" id="GO:0009986">
    <property type="term" value="C:cell surface"/>
    <property type="evidence" value="ECO:0007669"/>
    <property type="project" value="UniProtKB-SubCell"/>
</dbReference>
<dbReference type="SMART" id="SM01193">
    <property type="entry name" value="Enolase_N"/>
    <property type="match status" value="1"/>
</dbReference>
<evidence type="ECO:0000256" key="11">
    <source>
        <dbReference type="PIRSR" id="PIRSR001400-1"/>
    </source>
</evidence>
<keyword evidence="7 10" id="KW-0324">Glycolysis</keyword>
<dbReference type="PROSITE" id="PS00164">
    <property type="entry name" value="ENOLASE"/>
    <property type="match status" value="1"/>
</dbReference>
<dbReference type="SMART" id="SM01192">
    <property type="entry name" value="Enolase_C"/>
    <property type="match status" value="1"/>
</dbReference>
<accession>A0A0S4LZI4</accession>
<dbReference type="EC" id="4.2.1.11" evidence="3 10"/>
<feature type="binding site" evidence="12">
    <location>
        <position position="311"/>
    </location>
    <ligand>
        <name>substrate</name>
    </ligand>
</feature>
<feature type="binding site" evidence="10">
    <location>
        <position position="164"/>
    </location>
    <ligand>
        <name>(2R)-2-phosphoglycerate</name>
        <dbReference type="ChEBI" id="CHEBI:58289"/>
    </ligand>
</feature>
<dbReference type="PIRSF" id="PIRSF001400">
    <property type="entry name" value="Enolase"/>
    <property type="match status" value="1"/>
</dbReference>
<dbReference type="NCBIfam" id="TIGR01060">
    <property type="entry name" value="eno"/>
    <property type="match status" value="1"/>
</dbReference>
<feature type="binding site" evidence="10 13">
    <location>
        <position position="284"/>
    </location>
    <ligand>
        <name>Mg(2+)</name>
        <dbReference type="ChEBI" id="CHEBI:18420"/>
    </ligand>
</feature>
<comment type="function">
    <text evidence="9 10">Catalyzes the reversible conversion of 2-phosphoglycerate (2-PG) into phosphoenolpyruvate (PEP). It is essential for the degradation of carbohydrates via glycolysis.</text>
</comment>
<dbReference type="OrthoDB" id="9804716at2"/>
<dbReference type="GO" id="GO:0000287">
    <property type="term" value="F:magnesium ion binding"/>
    <property type="evidence" value="ECO:0007669"/>
    <property type="project" value="UniProtKB-UniRule"/>
</dbReference>
<evidence type="ECO:0000313" key="17">
    <source>
        <dbReference type="Proteomes" id="UP000198651"/>
    </source>
</evidence>
<dbReference type="PANTHER" id="PTHR11902">
    <property type="entry name" value="ENOLASE"/>
    <property type="match status" value="1"/>
</dbReference>
<evidence type="ECO:0000256" key="9">
    <source>
        <dbReference type="ARBA" id="ARBA00045763"/>
    </source>
</evidence>
<evidence type="ECO:0000256" key="2">
    <source>
        <dbReference type="ARBA" id="ARBA00009604"/>
    </source>
</evidence>
<dbReference type="HAMAP" id="MF_00318">
    <property type="entry name" value="Enolase"/>
    <property type="match status" value="1"/>
</dbReference>
<feature type="binding site" evidence="10">
    <location>
        <position position="336"/>
    </location>
    <ligand>
        <name>(2R)-2-phosphoglycerate</name>
        <dbReference type="ChEBI" id="CHEBI:58289"/>
    </ligand>
</feature>
<gene>
    <name evidence="10 16" type="primary">eno</name>
    <name evidence="16" type="ORF">Ark11_0126</name>
</gene>
<dbReference type="Pfam" id="PF03952">
    <property type="entry name" value="Enolase_N"/>
    <property type="match status" value="1"/>
</dbReference>
<dbReference type="GO" id="GO:0000015">
    <property type="term" value="C:phosphopyruvate hydratase complex"/>
    <property type="evidence" value="ECO:0007669"/>
    <property type="project" value="InterPro"/>
</dbReference>
<evidence type="ECO:0000256" key="5">
    <source>
        <dbReference type="ARBA" id="ARBA00022525"/>
    </source>
</evidence>
<sequence>MPHKIADVRARQILDSRGNPTVEADVVLDSGIVGRASVPSGASTGIFEACEWRDGDMNYYQGKSVQGAVEHIRGEIRDALLGMDPSCQVHIDRLLVDLDHSKGKARLGANALLAISLAVSRAAAAASNLPLTRYIGGCGLMQLPVPLMNIINGGVHADNGLPFQEMMIVPVCGDYFRDALHCGVLIFQSLKTKLREIGLSFMVGDEGGFAPHLSSIEQGLSLLMDAMHLAGFEPGRDVWIALDCASSQFFSDCRYKISGDELSSSDFSSYLVDLCGKFPIVSIEDGMAESDWEGWQLLTQRLGDTVQLVGDDLFVTQASFLRRGIDTHSANAILLKLNQVGTLTETFETFFLARRSGYGTVVSHRSGETSDSFIADLSVAWSAGQIKAGAPCRADRTSKYNQLIRIEEDLGESCYFSGKTAFSWLKN</sequence>
<evidence type="ECO:0000256" key="12">
    <source>
        <dbReference type="PIRSR" id="PIRSR001400-2"/>
    </source>
</evidence>
<keyword evidence="10 13" id="KW-0479">Metal-binding</keyword>
<feature type="binding site" evidence="10 13">
    <location>
        <position position="243"/>
    </location>
    <ligand>
        <name>Mg(2+)</name>
        <dbReference type="ChEBI" id="CHEBI:18420"/>
    </ligand>
</feature>
<evidence type="ECO:0000256" key="8">
    <source>
        <dbReference type="ARBA" id="ARBA00023239"/>
    </source>
</evidence>
<feature type="binding site" evidence="12">
    <location>
        <position position="165"/>
    </location>
    <ligand>
        <name>substrate</name>
    </ligand>
</feature>
<comment type="similarity">
    <text evidence="2 10">Belongs to the enolase family.</text>
</comment>
<feature type="binding site" evidence="12">
    <location>
        <position position="387"/>
    </location>
    <ligand>
        <name>substrate</name>
    </ligand>
</feature>
<dbReference type="GO" id="GO:0005576">
    <property type="term" value="C:extracellular region"/>
    <property type="evidence" value="ECO:0007669"/>
    <property type="project" value="UniProtKB-SubCell"/>
</dbReference>
<evidence type="ECO:0000259" key="15">
    <source>
        <dbReference type="SMART" id="SM01193"/>
    </source>
</evidence>
<dbReference type="Proteomes" id="UP000198651">
    <property type="component" value="Chromosome I"/>
</dbReference>
<feature type="binding site" evidence="12">
    <location>
        <position position="284"/>
    </location>
    <ligand>
        <name>substrate</name>
    </ligand>
</feature>
<dbReference type="UniPathway" id="UPA00109">
    <property type="reaction ID" value="UER00187"/>
</dbReference>
<dbReference type="InterPro" id="IPR020810">
    <property type="entry name" value="Enolase_C"/>
</dbReference>
<dbReference type="CDD" id="cd03313">
    <property type="entry name" value="enolase"/>
    <property type="match status" value="1"/>
</dbReference>
<feature type="binding site" evidence="10">
    <location>
        <position position="366"/>
    </location>
    <ligand>
        <name>(2R)-2-phosphoglycerate</name>
        <dbReference type="ChEBI" id="CHEBI:58289"/>
    </ligand>
</feature>
<evidence type="ECO:0000256" key="7">
    <source>
        <dbReference type="ARBA" id="ARBA00023152"/>
    </source>
</evidence>
<dbReference type="PRINTS" id="PR00148">
    <property type="entry name" value="ENOLASE"/>
</dbReference>
<dbReference type="SFLD" id="SFLDG00178">
    <property type="entry name" value="enolase"/>
    <property type="match status" value="1"/>
</dbReference>
<dbReference type="EMBL" id="LN906597">
    <property type="protein sequence ID" value="CUT16985.1"/>
    <property type="molecule type" value="Genomic_DNA"/>
</dbReference>
<dbReference type="InterPro" id="IPR029017">
    <property type="entry name" value="Enolase-like_N"/>
</dbReference>
<dbReference type="GO" id="GO:0006096">
    <property type="term" value="P:glycolytic process"/>
    <property type="evidence" value="ECO:0007669"/>
    <property type="project" value="UniProtKB-UniRule"/>
</dbReference>
<dbReference type="InterPro" id="IPR036849">
    <property type="entry name" value="Enolase-like_C_sf"/>
</dbReference>
<reference evidence="17" key="1">
    <citation type="submission" date="2015-11" db="EMBL/GenBank/DDBJ databases">
        <authorList>
            <person name="Seth-Smith H.M.B."/>
        </authorList>
    </citation>
    <scope>NUCLEOTIDE SEQUENCE [LARGE SCALE GENOMIC DNA]</scope>
    <source>
        <strain evidence="17">2013Ark11</strain>
    </source>
</reference>
<comment type="cofactor">
    <cofactor evidence="13">
        <name>Mg(2+)</name>
        <dbReference type="ChEBI" id="CHEBI:18420"/>
    </cofactor>
    <text evidence="13">Mg(2+) is required for catalysis and for stabilizing the dimer.</text>
</comment>
<dbReference type="SFLD" id="SFLDF00002">
    <property type="entry name" value="enolase"/>
    <property type="match status" value="1"/>
</dbReference>
<keyword evidence="8 10" id="KW-0456">Lyase</keyword>
<keyword evidence="5 10" id="KW-0964">Secreted</keyword>
<comment type="pathway">
    <text evidence="1 10">Carbohydrate degradation; glycolysis; pyruvate from D-glyceraldehyde 3-phosphate: step 4/5.</text>
</comment>